<organism evidence="6">
    <name type="scientific">Streptantibioticus silvisoli</name>
    <dbReference type="NCBI Taxonomy" id="2705255"/>
    <lineage>
        <taxon>Bacteria</taxon>
        <taxon>Bacillati</taxon>
        <taxon>Actinomycetota</taxon>
        <taxon>Actinomycetes</taxon>
        <taxon>Kitasatosporales</taxon>
        <taxon>Streptomycetaceae</taxon>
        <taxon>Streptantibioticus</taxon>
    </lineage>
</organism>
<protein>
    <submittedName>
        <fullName evidence="6">RNA polymerase sigma factor SigF</fullName>
    </submittedName>
</protein>
<accession>A0AA90KC53</accession>
<dbReference type="InterPro" id="IPR036388">
    <property type="entry name" value="WH-like_DNA-bd_sf"/>
</dbReference>
<dbReference type="PROSITE" id="PS00715">
    <property type="entry name" value="SIGMA70_1"/>
    <property type="match status" value="1"/>
</dbReference>
<name>A0AA90KC53_9ACTN</name>
<keyword evidence="4" id="KW-0804">Transcription</keyword>
<dbReference type="InterPro" id="IPR014322">
    <property type="entry name" value="RNA_pol_sigma-B/F/G"/>
</dbReference>
<dbReference type="PANTHER" id="PTHR30385">
    <property type="entry name" value="SIGMA FACTOR F FLAGELLAR"/>
    <property type="match status" value="1"/>
</dbReference>
<dbReference type="GO" id="GO:0016987">
    <property type="term" value="F:sigma factor activity"/>
    <property type="evidence" value="ECO:0007669"/>
    <property type="project" value="UniProtKB-KW"/>
</dbReference>
<gene>
    <name evidence="6" type="ORF">POF50_035200</name>
</gene>
<dbReference type="Pfam" id="PF04539">
    <property type="entry name" value="Sigma70_r3"/>
    <property type="match status" value="1"/>
</dbReference>
<evidence type="ECO:0000256" key="1">
    <source>
        <dbReference type="ARBA" id="ARBA00023015"/>
    </source>
</evidence>
<dbReference type="InterPro" id="IPR000943">
    <property type="entry name" value="RNA_pol_sigma70"/>
</dbReference>
<keyword evidence="1" id="KW-0805">Transcription regulation</keyword>
<dbReference type="Gene3D" id="1.20.120.1810">
    <property type="match status" value="1"/>
</dbReference>
<evidence type="ECO:0000256" key="2">
    <source>
        <dbReference type="ARBA" id="ARBA00023082"/>
    </source>
</evidence>
<dbReference type="NCBIfam" id="TIGR02980">
    <property type="entry name" value="SigBFG"/>
    <property type="match status" value="1"/>
</dbReference>
<dbReference type="InterPro" id="IPR014284">
    <property type="entry name" value="RNA_pol_sigma-70_dom"/>
</dbReference>
<dbReference type="EMBL" id="JABXJJ020000091">
    <property type="protein sequence ID" value="MDI5974533.1"/>
    <property type="molecule type" value="Genomic_DNA"/>
</dbReference>
<feature type="domain" description="RNA polymerase sigma-70" evidence="5">
    <location>
        <begin position="91"/>
        <end position="104"/>
    </location>
</feature>
<dbReference type="Pfam" id="PF04545">
    <property type="entry name" value="Sigma70_r4"/>
    <property type="match status" value="1"/>
</dbReference>
<dbReference type="InterPro" id="IPR013325">
    <property type="entry name" value="RNA_pol_sigma_r2"/>
</dbReference>
<dbReference type="GO" id="GO:0006352">
    <property type="term" value="P:DNA-templated transcription initiation"/>
    <property type="evidence" value="ECO:0007669"/>
    <property type="project" value="InterPro"/>
</dbReference>
<dbReference type="GO" id="GO:0003677">
    <property type="term" value="F:DNA binding"/>
    <property type="evidence" value="ECO:0007669"/>
    <property type="project" value="UniProtKB-KW"/>
</dbReference>
<dbReference type="SUPFAM" id="SSF88946">
    <property type="entry name" value="Sigma2 domain of RNA polymerase sigma factors"/>
    <property type="match status" value="1"/>
</dbReference>
<evidence type="ECO:0000313" key="6">
    <source>
        <dbReference type="EMBL" id="MDI5974533.1"/>
    </source>
</evidence>
<dbReference type="SUPFAM" id="SSF88659">
    <property type="entry name" value="Sigma3 and sigma4 domains of RNA polymerase sigma factors"/>
    <property type="match status" value="2"/>
</dbReference>
<reference evidence="6" key="1">
    <citation type="submission" date="2023-05" db="EMBL/GenBank/DDBJ databases">
        <title>Streptantibioticus silvisoli sp. nov., acidotolerant actinomycetes 1 from pine litter.</title>
        <authorList>
            <person name="Swiecimska M."/>
            <person name="Golinska P."/>
            <person name="Sangal V."/>
            <person name="Wachnowicz B."/>
            <person name="Goodfellow M."/>
        </authorList>
    </citation>
    <scope>NUCLEOTIDE SEQUENCE</scope>
    <source>
        <strain evidence="6">SL13</strain>
    </source>
</reference>
<dbReference type="Pfam" id="PF04542">
    <property type="entry name" value="Sigma70_r2"/>
    <property type="match status" value="1"/>
</dbReference>
<dbReference type="InterPro" id="IPR007627">
    <property type="entry name" value="RNA_pol_sigma70_r2"/>
</dbReference>
<keyword evidence="2" id="KW-0731">Sigma factor</keyword>
<dbReference type="InterPro" id="IPR007624">
    <property type="entry name" value="RNA_pol_sigma70_r3"/>
</dbReference>
<dbReference type="InterPro" id="IPR013324">
    <property type="entry name" value="RNA_pol_sigma_r3/r4-like"/>
</dbReference>
<dbReference type="InterPro" id="IPR007630">
    <property type="entry name" value="RNA_pol_sigma70_r4"/>
</dbReference>
<comment type="caution">
    <text evidence="6">The sequence shown here is derived from an EMBL/GenBank/DDBJ whole genome shotgun (WGS) entry which is preliminary data.</text>
</comment>
<dbReference type="PANTHER" id="PTHR30385:SF4">
    <property type="entry name" value="RNA POLYMERASE SIGMA-E FACTOR"/>
    <property type="match status" value="1"/>
</dbReference>
<evidence type="ECO:0000259" key="5">
    <source>
        <dbReference type="PROSITE" id="PS00715"/>
    </source>
</evidence>
<proteinExistence type="predicted"/>
<dbReference type="Gene3D" id="1.10.10.10">
    <property type="entry name" value="Winged helix-like DNA-binding domain superfamily/Winged helix DNA-binding domain"/>
    <property type="match status" value="2"/>
</dbReference>
<dbReference type="AlphaFoldDB" id="A0AA90KC53"/>
<keyword evidence="3" id="KW-0238">DNA-binding</keyword>
<dbReference type="CDD" id="cd06171">
    <property type="entry name" value="Sigma70_r4"/>
    <property type="match status" value="1"/>
</dbReference>
<evidence type="ECO:0000256" key="4">
    <source>
        <dbReference type="ARBA" id="ARBA00023163"/>
    </source>
</evidence>
<evidence type="ECO:0000256" key="3">
    <source>
        <dbReference type="ARBA" id="ARBA00023125"/>
    </source>
</evidence>
<sequence length="289" mass="31843">MTLRITEGAVTSAAPEAEGVEPSWLAGFPPSGSASVAQVRQMSKVLFQRLAALEEGTREYQYVRGTLIELNTTLVNFAAKKFGNRPDQMEDILQVGMIGLIKAVDRYDLAYGTEFTTFAIPTIVGEIKRFFRDTSWSVHVPRRLQEMRVDLAKANDLLVFELGRTPTTAELADRLGLDLEEVVEAQIAANAYTTDSIDVGAGAEDDEGTSWGRRIGFEDPAYEGAENLSALKPLMAALPERDRRILAMRFGADMTQAQIGAELGLSQMQISRLLNTALRKLRRGLLTED</sequence>
<dbReference type="NCBIfam" id="TIGR02937">
    <property type="entry name" value="sigma70-ECF"/>
    <property type="match status" value="1"/>
</dbReference>
<dbReference type="PRINTS" id="PR00046">
    <property type="entry name" value="SIGMA70FCT"/>
</dbReference>